<reference evidence="1 2" key="1">
    <citation type="submission" date="2023-12" db="EMBL/GenBank/DDBJ databases">
        <title>Baltic Sea Cyanobacteria.</title>
        <authorList>
            <person name="Delbaje E."/>
            <person name="Fewer D.P."/>
            <person name="Shishido T.K."/>
        </authorList>
    </citation>
    <scope>NUCLEOTIDE SEQUENCE [LARGE SCALE GENOMIC DNA]</scope>
    <source>
        <strain evidence="1 2">UHCC 0060</strain>
    </source>
</reference>
<evidence type="ECO:0000313" key="2">
    <source>
        <dbReference type="Proteomes" id="UP001303285"/>
    </source>
</evidence>
<evidence type="ECO:0008006" key="3">
    <source>
        <dbReference type="Google" id="ProtNLM"/>
    </source>
</evidence>
<protein>
    <recommendedName>
        <fullName evidence="3">Imelysin-like domain-containing protein</fullName>
    </recommendedName>
</protein>
<name>A0ABU5UPC4_NODSP</name>
<proteinExistence type="predicted"/>
<evidence type="ECO:0000313" key="1">
    <source>
        <dbReference type="EMBL" id="MEA5608135.1"/>
    </source>
</evidence>
<gene>
    <name evidence="1" type="ORF">VB695_08620</name>
</gene>
<dbReference type="Proteomes" id="UP001303285">
    <property type="component" value="Unassembled WGS sequence"/>
</dbReference>
<dbReference type="PROSITE" id="PS51257">
    <property type="entry name" value="PROKAR_LIPOPROTEIN"/>
    <property type="match status" value="1"/>
</dbReference>
<dbReference type="RefSeq" id="WP_323244410.1">
    <property type="nucleotide sequence ID" value="NZ_JAYGHK010000022.1"/>
</dbReference>
<keyword evidence="2" id="KW-1185">Reference proteome</keyword>
<comment type="caution">
    <text evidence="1">The sequence shown here is derived from an EMBL/GenBank/DDBJ whole genome shotgun (WGS) entry which is preliminary data.</text>
</comment>
<accession>A0ABU5UPC4</accession>
<sequence length="342" mass="38539">MTKKIHKFFRSKLVFLPLFLTITSCGSNPNLAKVRQFSLLAEQAEKQLPVIASDLYLSCLKIARYKAISLLPTQLDPNAGVSSRLQQRVEAQKDCDQPDAASSPLELSSLMNQGNGIIILYMKKLGQLASDNLLNFDTEFSKLQASSENFSDGLTNLFGASPQERSLVTTLVNAGVNLLQIITEQVLEGKRLDTLKEVIPAANQPLATYAKGLETVLQRVYIDQYLRAEETALNQYYIDYISDIADRKLLQNSSSLLSIDTVLSLEDRWNSEKDKIQQRRQLGQDYIELLQQIVSSHQRLADIYKNGQKPSQKEVKEMMDKNTKALENFVKSSEKVTDQNQK</sequence>
<organism evidence="1 2">
    <name type="scientific">Nodularia spumigena UHCC 0060</name>
    <dbReference type="NCBI Taxonomy" id="3110300"/>
    <lineage>
        <taxon>Bacteria</taxon>
        <taxon>Bacillati</taxon>
        <taxon>Cyanobacteriota</taxon>
        <taxon>Cyanophyceae</taxon>
        <taxon>Nostocales</taxon>
        <taxon>Nodulariaceae</taxon>
        <taxon>Nodularia</taxon>
    </lineage>
</organism>
<dbReference type="EMBL" id="JAYGHK010000022">
    <property type="protein sequence ID" value="MEA5608135.1"/>
    <property type="molecule type" value="Genomic_DNA"/>
</dbReference>